<dbReference type="Gene3D" id="3.30.565.10">
    <property type="entry name" value="Histidine kinase-like ATPase, C-terminal domain"/>
    <property type="match status" value="1"/>
</dbReference>
<evidence type="ECO:0000313" key="6">
    <source>
        <dbReference type="EMBL" id="MFD1948727.1"/>
    </source>
</evidence>
<keyword evidence="4" id="KW-1133">Transmembrane helix</keyword>
<keyword evidence="2 6" id="KW-0418">Kinase</keyword>
<dbReference type="InterPro" id="IPR003594">
    <property type="entry name" value="HATPase_dom"/>
</dbReference>
<evidence type="ECO:0000256" key="2">
    <source>
        <dbReference type="ARBA" id="ARBA00022777"/>
    </source>
</evidence>
<protein>
    <submittedName>
        <fullName evidence="6">Sensor histidine kinase</fullName>
    </submittedName>
</protein>
<dbReference type="PANTHER" id="PTHR24421">
    <property type="entry name" value="NITRATE/NITRITE SENSOR PROTEIN NARX-RELATED"/>
    <property type="match status" value="1"/>
</dbReference>
<dbReference type="Pfam" id="PF02518">
    <property type="entry name" value="HATPase_c"/>
    <property type="match status" value="1"/>
</dbReference>
<keyword evidence="1" id="KW-0808">Transferase</keyword>
<dbReference type="Proteomes" id="UP001597351">
    <property type="component" value="Unassembled WGS sequence"/>
</dbReference>
<keyword evidence="3" id="KW-0902">Two-component regulatory system</keyword>
<dbReference type="CDD" id="cd16917">
    <property type="entry name" value="HATPase_UhpB-NarQ-NarX-like"/>
    <property type="match status" value="1"/>
</dbReference>
<dbReference type="SUPFAM" id="SSF55874">
    <property type="entry name" value="ATPase domain of HSP90 chaperone/DNA topoisomerase II/histidine kinase"/>
    <property type="match status" value="1"/>
</dbReference>
<dbReference type="InterPro" id="IPR050482">
    <property type="entry name" value="Sensor_HK_TwoCompSys"/>
</dbReference>
<sequence length="433" mass="46644">MRLLRNPVAQFVGVGLLTIVAVLLLTSRLAASAAEEEALAEAQRLNAVLARSVAGPGVGRGLVDGDAGAIDRFDRRIKARLLVGDVDRVTIWDADGRILYSNAFRLIGVRFPLDDGHQRVLAEGGTGHQLSDPDAPENRAARAATETGEPVQQVRIFTRITADTDGERLLFEGYYTFSDIETRREHIYQSFRWITVGGPLLLLLLVTPMLWGLTRRLTVSAHERARLLRSALDASDAERRRIARDLHDGVVQDLAGTAYSVSALARESQLTHRQRSRLTSVAGALRASLTSLRSLQAEIHPPDLNVSGLPAALEDLIAPAESAGVQASVSVVGVDEASDARVALVWRVAQEAVRNALRHAQASTLAVTVRGDGRRLRLEVVDDGVGFDPTAPRDSESFGLRGLESLVKDSGGTLAVRSAEGDGTTVRMEVSVT</sequence>
<dbReference type="GO" id="GO:0016301">
    <property type="term" value="F:kinase activity"/>
    <property type="evidence" value="ECO:0007669"/>
    <property type="project" value="UniProtKB-KW"/>
</dbReference>
<dbReference type="InterPro" id="IPR005467">
    <property type="entry name" value="His_kinase_dom"/>
</dbReference>
<evidence type="ECO:0000256" key="1">
    <source>
        <dbReference type="ARBA" id="ARBA00022679"/>
    </source>
</evidence>
<dbReference type="SMART" id="SM00387">
    <property type="entry name" value="HATPase_c"/>
    <property type="match status" value="1"/>
</dbReference>
<dbReference type="RefSeq" id="WP_343921729.1">
    <property type="nucleotide sequence ID" value="NZ_BAAAJT010000003.1"/>
</dbReference>
<comment type="caution">
    <text evidence="6">The sequence shown here is derived from an EMBL/GenBank/DDBJ whole genome shotgun (WGS) entry which is preliminary data.</text>
</comment>
<dbReference type="Pfam" id="PF07730">
    <property type="entry name" value="HisKA_3"/>
    <property type="match status" value="1"/>
</dbReference>
<accession>A0ABW4TT58</accession>
<dbReference type="PROSITE" id="PS50109">
    <property type="entry name" value="HIS_KIN"/>
    <property type="match status" value="1"/>
</dbReference>
<evidence type="ECO:0000259" key="5">
    <source>
        <dbReference type="PROSITE" id="PS50109"/>
    </source>
</evidence>
<dbReference type="EMBL" id="JBHUGD010000004">
    <property type="protein sequence ID" value="MFD1948727.1"/>
    <property type="molecule type" value="Genomic_DNA"/>
</dbReference>
<reference evidence="7" key="1">
    <citation type="journal article" date="2019" name="Int. J. Syst. Evol. Microbiol.">
        <title>The Global Catalogue of Microorganisms (GCM) 10K type strain sequencing project: providing services to taxonomists for standard genome sequencing and annotation.</title>
        <authorList>
            <consortium name="The Broad Institute Genomics Platform"/>
            <consortium name="The Broad Institute Genome Sequencing Center for Infectious Disease"/>
            <person name="Wu L."/>
            <person name="Ma J."/>
        </authorList>
    </citation>
    <scope>NUCLEOTIDE SEQUENCE [LARGE SCALE GENOMIC DNA]</scope>
    <source>
        <strain evidence="7">CGMCC 1.12477</strain>
    </source>
</reference>
<keyword evidence="4" id="KW-0472">Membrane</keyword>
<evidence type="ECO:0000256" key="4">
    <source>
        <dbReference type="SAM" id="Phobius"/>
    </source>
</evidence>
<dbReference type="Gene3D" id="1.20.5.1930">
    <property type="match status" value="1"/>
</dbReference>
<dbReference type="InterPro" id="IPR011712">
    <property type="entry name" value="Sig_transdc_His_kin_sub3_dim/P"/>
</dbReference>
<feature type="transmembrane region" description="Helical" evidence="4">
    <location>
        <begin position="193"/>
        <end position="214"/>
    </location>
</feature>
<name>A0ABW4TT58_9ACTN</name>
<feature type="domain" description="Histidine kinase" evidence="5">
    <location>
        <begin position="347"/>
        <end position="433"/>
    </location>
</feature>
<evidence type="ECO:0000313" key="7">
    <source>
        <dbReference type="Proteomes" id="UP001597351"/>
    </source>
</evidence>
<keyword evidence="4" id="KW-0812">Transmembrane</keyword>
<dbReference type="InterPro" id="IPR036890">
    <property type="entry name" value="HATPase_C_sf"/>
</dbReference>
<gene>
    <name evidence="6" type="ORF">ACFSDE_18135</name>
</gene>
<keyword evidence="7" id="KW-1185">Reference proteome</keyword>
<organism evidence="6 7">
    <name type="scientific">Nocardioides aestuarii</name>
    <dbReference type="NCBI Taxonomy" id="252231"/>
    <lineage>
        <taxon>Bacteria</taxon>
        <taxon>Bacillati</taxon>
        <taxon>Actinomycetota</taxon>
        <taxon>Actinomycetes</taxon>
        <taxon>Propionibacteriales</taxon>
        <taxon>Nocardioidaceae</taxon>
        <taxon>Nocardioides</taxon>
    </lineage>
</organism>
<evidence type="ECO:0000256" key="3">
    <source>
        <dbReference type="ARBA" id="ARBA00023012"/>
    </source>
</evidence>
<proteinExistence type="predicted"/>